<keyword evidence="2" id="KW-0472">Membrane</keyword>
<comment type="caution">
    <text evidence="3">The sequence shown here is derived from an EMBL/GenBank/DDBJ whole genome shotgun (WGS) entry which is preliminary data.</text>
</comment>
<reference evidence="3 4" key="1">
    <citation type="submission" date="2019-02" db="EMBL/GenBank/DDBJ databases">
        <title>Pedobacter kyonggii whole genome sequence analysis.</title>
        <authorList>
            <person name="Dahal R.H."/>
        </authorList>
    </citation>
    <scope>NUCLEOTIDE SEQUENCE [LARGE SCALE GENOMIC DNA]</scope>
    <source>
        <strain evidence="3 4">K-4-11-1</strain>
    </source>
</reference>
<dbReference type="RefSeq" id="WP_131029520.1">
    <property type="nucleotide sequence ID" value="NZ_SIXF01000005.1"/>
</dbReference>
<dbReference type="Pfam" id="PF16118">
    <property type="entry name" value="DUF4834"/>
    <property type="match status" value="1"/>
</dbReference>
<organism evidence="3 4">
    <name type="scientific">Pedobacter kyonggii</name>
    <dbReference type="NCBI Taxonomy" id="1926871"/>
    <lineage>
        <taxon>Bacteria</taxon>
        <taxon>Pseudomonadati</taxon>
        <taxon>Bacteroidota</taxon>
        <taxon>Sphingobacteriia</taxon>
        <taxon>Sphingobacteriales</taxon>
        <taxon>Sphingobacteriaceae</taxon>
        <taxon>Pedobacter</taxon>
    </lineage>
</organism>
<name>A0A4Q9HEQ1_9SPHI</name>
<feature type="region of interest" description="Disordered" evidence="1">
    <location>
        <begin position="40"/>
        <end position="84"/>
    </location>
</feature>
<dbReference type="Proteomes" id="UP000291819">
    <property type="component" value="Unassembled WGS sequence"/>
</dbReference>
<evidence type="ECO:0000313" key="3">
    <source>
        <dbReference type="EMBL" id="TBO43276.1"/>
    </source>
</evidence>
<accession>A0A4Q9HEQ1</accession>
<keyword evidence="2" id="KW-1133">Transmembrane helix</keyword>
<dbReference type="OrthoDB" id="799376at2"/>
<dbReference type="AlphaFoldDB" id="A0A4Q9HEQ1"/>
<proteinExistence type="predicted"/>
<keyword evidence="2" id="KW-0812">Transmembrane</keyword>
<feature type="compositionally biased region" description="Basic and acidic residues" evidence="1">
    <location>
        <begin position="67"/>
        <end position="84"/>
    </location>
</feature>
<protein>
    <submittedName>
        <fullName evidence="3">DUF4834 family protein</fullName>
    </submittedName>
</protein>
<evidence type="ECO:0000256" key="2">
    <source>
        <dbReference type="SAM" id="Phobius"/>
    </source>
</evidence>
<gene>
    <name evidence="3" type="ORF">EYS08_07990</name>
</gene>
<evidence type="ECO:0000256" key="1">
    <source>
        <dbReference type="SAM" id="MobiDB-lite"/>
    </source>
</evidence>
<dbReference type="EMBL" id="SIXF01000005">
    <property type="protein sequence ID" value="TBO43276.1"/>
    <property type="molecule type" value="Genomic_DNA"/>
</dbReference>
<sequence>MGLGLLKFIFITILVLWLIRMLIRLVLPMLFNNLASKMQNQATGQQQQRRSKPEGSISIDYMPPKPDQSKTDKLGDFVDYEEVK</sequence>
<keyword evidence="4" id="KW-1185">Reference proteome</keyword>
<dbReference type="InterPro" id="IPR032272">
    <property type="entry name" value="DUF4834"/>
</dbReference>
<evidence type="ECO:0000313" key="4">
    <source>
        <dbReference type="Proteomes" id="UP000291819"/>
    </source>
</evidence>
<feature type="transmembrane region" description="Helical" evidence="2">
    <location>
        <begin position="6"/>
        <end position="27"/>
    </location>
</feature>